<evidence type="ECO:0000313" key="5">
    <source>
        <dbReference type="Proteomes" id="UP000077051"/>
    </source>
</evidence>
<dbReference type="SMART" id="SM00248">
    <property type="entry name" value="ANK"/>
    <property type="match status" value="3"/>
</dbReference>
<dbReference type="PANTHER" id="PTHR24171">
    <property type="entry name" value="ANKYRIN REPEAT DOMAIN-CONTAINING PROTEIN 39-RELATED"/>
    <property type="match status" value="1"/>
</dbReference>
<dbReference type="GO" id="GO:0004842">
    <property type="term" value="F:ubiquitin-protein transferase activity"/>
    <property type="evidence" value="ECO:0007669"/>
    <property type="project" value="TreeGrafter"/>
</dbReference>
<sequence length="158" mass="17825">MMADEEKTTDNDLMLAACRNDLDEMLEDIFKEGDFDINHTDDLGDTALHYTARFGSLTCMELLLKIPNINVNLKNKKEGNTPLHLAVQYEEDPEVALNMVDILIDAGADPRVQNNAKSTVEDYVVGRSDDMRDLIDRAVAGYDMEDHSDDEDHTVTFK</sequence>
<gene>
    <name evidence="4" type="ORF">MUCCIDRAFT_156016</name>
</gene>
<dbReference type="VEuPathDB" id="FungiDB:MUCCIDRAFT_156016"/>
<keyword evidence="5" id="KW-1185">Reference proteome</keyword>
<dbReference type="EMBL" id="AMYB01000004">
    <property type="protein sequence ID" value="OAD02943.1"/>
    <property type="molecule type" value="Genomic_DNA"/>
</dbReference>
<dbReference type="PROSITE" id="PS50297">
    <property type="entry name" value="ANK_REP_REGION"/>
    <property type="match status" value="1"/>
</dbReference>
<dbReference type="Gene3D" id="1.25.40.20">
    <property type="entry name" value="Ankyrin repeat-containing domain"/>
    <property type="match status" value="1"/>
</dbReference>
<evidence type="ECO:0000256" key="1">
    <source>
        <dbReference type="ARBA" id="ARBA00022737"/>
    </source>
</evidence>
<evidence type="ECO:0000256" key="2">
    <source>
        <dbReference type="ARBA" id="ARBA00023043"/>
    </source>
</evidence>
<dbReference type="GO" id="GO:0085020">
    <property type="term" value="P:protein K6-linked ubiquitination"/>
    <property type="evidence" value="ECO:0007669"/>
    <property type="project" value="TreeGrafter"/>
</dbReference>
<dbReference type="SUPFAM" id="SSF48403">
    <property type="entry name" value="Ankyrin repeat"/>
    <property type="match status" value="1"/>
</dbReference>
<keyword evidence="2 3" id="KW-0040">ANK repeat</keyword>
<dbReference type="InterPro" id="IPR036770">
    <property type="entry name" value="Ankyrin_rpt-contain_sf"/>
</dbReference>
<dbReference type="Proteomes" id="UP000077051">
    <property type="component" value="Unassembled WGS sequence"/>
</dbReference>
<comment type="caution">
    <text evidence="4">The sequence shown here is derived from an EMBL/GenBank/DDBJ whole genome shotgun (WGS) entry which is preliminary data.</text>
</comment>
<feature type="repeat" description="ANK" evidence="3">
    <location>
        <begin position="78"/>
        <end position="115"/>
    </location>
</feature>
<dbReference type="AlphaFoldDB" id="A0A168KZ48"/>
<proteinExistence type="predicted"/>
<evidence type="ECO:0000313" key="4">
    <source>
        <dbReference type="EMBL" id="OAD02943.1"/>
    </source>
</evidence>
<protein>
    <submittedName>
        <fullName evidence="4">Uncharacterized protein</fullName>
    </submittedName>
</protein>
<name>A0A168KZ48_MUCCL</name>
<organism evidence="4 5">
    <name type="scientific">Mucor lusitanicus CBS 277.49</name>
    <dbReference type="NCBI Taxonomy" id="747725"/>
    <lineage>
        <taxon>Eukaryota</taxon>
        <taxon>Fungi</taxon>
        <taxon>Fungi incertae sedis</taxon>
        <taxon>Mucoromycota</taxon>
        <taxon>Mucoromycotina</taxon>
        <taxon>Mucoromycetes</taxon>
        <taxon>Mucorales</taxon>
        <taxon>Mucorineae</taxon>
        <taxon>Mucoraceae</taxon>
        <taxon>Mucor</taxon>
    </lineage>
</organism>
<feature type="non-terminal residue" evidence="4">
    <location>
        <position position="1"/>
    </location>
</feature>
<dbReference type="Pfam" id="PF12796">
    <property type="entry name" value="Ank_2"/>
    <property type="match status" value="1"/>
</dbReference>
<dbReference type="PROSITE" id="PS50088">
    <property type="entry name" value="ANK_REPEAT"/>
    <property type="match status" value="1"/>
</dbReference>
<reference evidence="4 5" key="1">
    <citation type="submission" date="2015-06" db="EMBL/GenBank/DDBJ databases">
        <title>Expansion of signal transduction pathways in fungi by whole-genome duplication.</title>
        <authorList>
            <consortium name="DOE Joint Genome Institute"/>
            <person name="Corrochano L.M."/>
            <person name="Kuo A."/>
            <person name="Marcet-Houben M."/>
            <person name="Polaino S."/>
            <person name="Salamov A."/>
            <person name="Villalobos J.M."/>
            <person name="Alvarez M.I."/>
            <person name="Avalos J."/>
            <person name="Benito E.P."/>
            <person name="Benoit I."/>
            <person name="Burger G."/>
            <person name="Camino L.P."/>
            <person name="Canovas D."/>
            <person name="Cerda-Olmedo E."/>
            <person name="Cheng J.-F."/>
            <person name="Dominguez A."/>
            <person name="Elias M."/>
            <person name="Eslava A.P."/>
            <person name="Glaser F."/>
            <person name="Grimwood J."/>
            <person name="Gutierrez G."/>
            <person name="Heitman J."/>
            <person name="Henrissat B."/>
            <person name="Iturriaga E.A."/>
            <person name="Lang B.F."/>
            <person name="Lavin J.L."/>
            <person name="Lee S."/>
            <person name="Li W."/>
            <person name="Lindquist E."/>
            <person name="Lopez-Garcia S."/>
            <person name="Luque E.M."/>
            <person name="Marcos A.T."/>
            <person name="Martin J."/>
            <person name="Mccluskey K."/>
            <person name="Medina H.R."/>
            <person name="Miralles-Duran A."/>
            <person name="Miyazaki A."/>
            <person name="Munoz-Torres E."/>
            <person name="Oguiza J.A."/>
            <person name="Ohm R."/>
            <person name="Olmedo M."/>
            <person name="Orejas M."/>
            <person name="Ortiz-Castellanos L."/>
            <person name="Pisabarro A.G."/>
            <person name="Rodriguez-Romero J."/>
            <person name="Ruiz-Herrera J."/>
            <person name="Ruiz-Vazquez R."/>
            <person name="Sanz C."/>
            <person name="Schackwitz W."/>
            <person name="Schmutz J."/>
            <person name="Shahriari M."/>
            <person name="Shelest E."/>
            <person name="Silva-Franco F."/>
            <person name="Soanes D."/>
            <person name="Syed K."/>
            <person name="Tagua V.G."/>
            <person name="Talbot N.J."/>
            <person name="Thon M."/>
            <person name="De Vries R.P."/>
            <person name="Wiebenga A."/>
            <person name="Yadav J.S."/>
            <person name="Braun E.L."/>
            <person name="Baker S."/>
            <person name="Garre V."/>
            <person name="Horwitz B."/>
            <person name="Torres-Martinez S."/>
            <person name="Idnurm A."/>
            <person name="Herrera-Estrella A."/>
            <person name="Gabaldon T."/>
            <person name="Grigoriev I.V."/>
        </authorList>
    </citation>
    <scope>NUCLEOTIDE SEQUENCE [LARGE SCALE GENOMIC DNA]</scope>
    <source>
        <strain evidence="4 5">CBS 277.49</strain>
    </source>
</reference>
<dbReference type="OrthoDB" id="9995210at2759"/>
<evidence type="ECO:0000256" key="3">
    <source>
        <dbReference type="PROSITE-ProRule" id="PRU00023"/>
    </source>
</evidence>
<dbReference type="STRING" id="747725.A0A168KZ48"/>
<dbReference type="PANTHER" id="PTHR24171:SF8">
    <property type="entry name" value="BRCA1-ASSOCIATED RING DOMAIN PROTEIN 1"/>
    <property type="match status" value="1"/>
</dbReference>
<keyword evidence="1" id="KW-0677">Repeat</keyword>
<dbReference type="InterPro" id="IPR002110">
    <property type="entry name" value="Ankyrin_rpt"/>
</dbReference>
<accession>A0A168KZ48</accession>